<evidence type="ECO:0000256" key="8">
    <source>
        <dbReference type="PROSITE-ProRule" id="PRU00175"/>
    </source>
</evidence>
<evidence type="ECO:0000256" key="1">
    <source>
        <dbReference type="ARBA" id="ARBA00000900"/>
    </source>
</evidence>
<dbReference type="InterPro" id="IPR001841">
    <property type="entry name" value="Znf_RING"/>
</dbReference>
<accession>A0AAP0R3J8</accession>
<evidence type="ECO:0000313" key="12">
    <source>
        <dbReference type="Proteomes" id="UP001415857"/>
    </source>
</evidence>
<evidence type="ECO:0000313" key="11">
    <source>
        <dbReference type="EMBL" id="KAK9269127.1"/>
    </source>
</evidence>
<keyword evidence="6" id="KW-0833">Ubl conjugation pathway</keyword>
<organism evidence="11 12">
    <name type="scientific">Liquidambar formosana</name>
    <name type="common">Formosan gum</name>
    <dbReference type="NCBI Taxonomy" id="63359"/>
    <lineage>
        <taxon>Eukaryota</taxon>
        <taxon>Viridiplantae</taxon>
        <taxon>Streptophyta</taxon>
        <taxon>Embryophyta</taxon>
        <taxon>Tracheophyta</taxon>
        <taxon>Spermatophyta</taxon>
        <taxon>Magnoliopsida</taxon>
        <taxon>eudicotyledons</taxon>
        <taxon>Gunneridae</taxon>
        <taxon>Pentapetalae</taxon>
        <taxon>Saxifragales</taxon>
        <taxon>Altingiaceae</taxon>
        <taxon>Liquidambar</taxon>
    </lineage>
</organism>
<evidence type="ECO:0000256" key="7">
    <source>
        <dbReference type="ARBA" id="ARBA00022833"/>
    </source>
</evidence>
<dbReference type="InterPro" id="IPR045191">
    <property type="entry name" value="MBR1/2-like"/>
</dbReference>
<name>A0AAP0R3J8_LIQFO</name>
<evidence type="ECO:0000256" key="3">
    <source>
        <dbReference type="ARBA" id="ARBA00022679"/>
    </source>
</evidence>
<feature type="region of interest" description="Disordered" evidence="9">
    <location>
        <begin position="30"/>
        <end position="68"/>
    </location>
</feature>
<keyword evidence="12" id="KW-1185">Reference proteome</keyword>
<evidence type="ECO:0000256" key="6">
    <source>
        <dbReference type="ARBA" id="ARBA00022786"/>
    </source>
</evidence>
<dbReference type="EMBL" id="JBBPBK010000015">
    <property type="protein sequence ID" value="KAK9269127.1"/>
    <property type="molecule type" value="Genomic_DNA"/>
</dbReference>
<dbReference type="Proteomes" id="UP001415857">
    <property type="component" value="Unassembled WGS sequence"/>
</dbReference>
<keyword evidence="3" id="KW-0808">Transferase</keyword>
<dbReference type="AlphaFoldDB" id="A0AAP0R3J8"/>
<dbReference type="GO" id="GO:0061630">
    <property type="term" value="F:ubiquitin protein ligase activity"/>
    <property type="evidence" value="ECO:0007669"/>
    <property type="project" value="UniProtKB-EC"/>
</dbReference>
<dbReference type="GO" id="GO:0008270">
    <property type="term" value="F:zinc ion binding"/>
    <property type="evidence" value="ECO:0007669"/>
    <property type="project" value="UniProtKB-KW"/>
</dbReference>
<evidence type="ECO:0000256" key="5">
    <source>
        <dbReference type="ARBA" id="ARBA00022771"/>
    </source>
</evidence>
<protein>
    <recommendedName>
        <fullName evidence="2">RING-type E3 ubiquitin transferase</fullName>
        <ecNumber evidence="2">2.3.2.27</ecNumber>
    </recommendedName>
</protein>
<comment type="catalytic activity">
    <reaction evidence="1">
        <text>S-ubiquitinyl-[E2 ubiquitin-conjugating enzyme]-L-cysteine + [acceptor protein]-L-lysine = [E2 ubiquitin-conjugating enzyme]-L-cysteine + N(6)-ubiquitinyl-[acceptor protein]-L-lysine.</text>
        <dbReference type="EC" id="2.3.2.27"/>
    </reaction>
</comment>
<keyword evidence="7" id="KW-0862">Zinc</keyword>
<dbReference type="Gene3D" id="3.30.40.10">
    <property type="entry name" value="Zinc/RING finger domain, C3HC4 (zinc finger)"/>
    <property type="match status" value="1"/>
</dbReference>
<feature type="compositionally biased region" description="Acidic residues" evidence="9">
    <location>
        <begin position="30"/>
        <end position="43"/>
    </location>
</feature>
<gene>
    <name evidence="11" type="ORF">L1049_000896</name>
</gene>
<keyword evidence="4" id="KW-0479">Metal-binding</keyword>
<dbReference type="GO" id="GO:0005634">
    <property type="term" value="C:nucleus"/>
    <property type="evidence" value="ECO:0007669"/>
    <property type="project" value="TreeGrafter"/>
</dbReference>
<dbReference type="SUPFAM" id="SSF57850">
    <property type="entry name" value="RING/U-box"/>
    <property type="match status" value="1"/>
</dbReference>
<feature type="domain" description="RING-type" evidence="10">
    <location>
        <begin position="624"/>
        <end position="665"/>
    </location>
</feature>
<keyword evidence="5 8" id="KW-0863">Zinc-finger</keyword>
<dbReference type="InterPro" id="IPR019380">
    <property type="entry name" value="Casein_kinase_sb_PP28"/>
</dbReference>
<proteinExistence type="predicted"/>
<dbReference type="PROSITE" id="PS50089">
    <property type="entry name" value="ZF_RING_2"/>
    <property type="match status" value="1"/>
</dbReference>
<sequence length="676" mass="75518">MLLFACVCAHTCFSIRKKLPFLCHQEEAEEEEEEASEEEVEEEPEKRKGPVGIIEIQNPNLVKPKNMKAKDVDLDKTTELSRREREEIEKQKAHERYMRLQEQGKTEQARKNLERLSLIRKQRAEAARKREEEKAGIIHSINLSNMGARNMLCSSQMIDFQMDQQGQSHLHPDPCLIMGSMTSFPHPNIHSILPPPGNTTNLNVQHLPEHYDSGIFYGMTPYNGVQNHHPATNLDLGVAAVSNYYNPYIAPSSGARVFPISLNHGSSEQLPSSSNHGVIGVPTDEYGRSNYFMNDARGSCKRKNAEGIAGNFQHFNAPASSGSAFAPLNTRHLEPGVAVMDAESFSLIQYGGNGIPQIMEGGSHRSVRNRSGAIGVQSVLAYNHNHLVQGNYMGQPFQPTSSPWLDQPLSSNSGSMEAGNMAVQGYHETARNRSSTSFPRPPPVNHRNHNLHHPPPPPMQGVRSQNINFHPQVAASSYRLPTNSTSRRTVNLSQDGVETGPRHLGPVPPTGFRIYRPHHAGTAPEATSRHNHLPYLRYLQADEVAMLELPDYYEVGNSIDHHRDMRLDIDLMSYEELLALGERIGNVNTGLSEETIRSHLKTRTYVTCINLEEAACVDRETDSCIICQSDFENQEKIGTLDCGHEYHADCLKKWLLVKNVCPICKSSALTTERRDG</sequence>
<comment type="caution">
    <text evidence="11">The sequence shown here is derived from an EMBL/GenBank/DDBJ whole genome shotgun (WGS) entry which is preliminary data.</text>
</comment>
<evidence type="ECO:0000256" key="2">
    <source>
        <dbReference type="ARBA" id="ARBA00012483"/>
    </source>
</evidence>
<evidence type="ECO:0000259" key="10">
    <source>
        <dbReference type="PROSITE" id="PS50089"/>
    </source>
</evidence>
<dbReference type="InterPro" id="IPR013083">
    <property type="entry name" value="Znf_RING/FYVE/PHD"/>
</dbReference>
<evidence type="ECO:0000256" key="4">
    <source>
        <dbReference type="ARBA" id="ARBA00022723"/>
    </source>
</evidence>
<dbReference type="EC" id="2.3.2.27" evidence="2"/>
<dbReference type="Pfam" id="PF13639">
    <property type="entry name" value="zf-RING_2"/>
    <property type="match status" value="1"/>
</dbReference>
<dbReference type="PANTHER" id="PTHR22937">
    <property type="entry name" value="E3 UBIQUITIN-PROTEIN LIGASE RNF165"/>
    <property type="match status" value="1"/>
</dbReference>
<dbReference type="Pfam" id="PF10252">
    <property type="entry name" value="PP28"/>
    <property type="match status" value="1"/>
</dbReference>
<evidence type="ECO:0000256" key="9">
    <source>
        <dbReference type="SAM" id="MobiDB-lite"/>
    </source>
</evidence>
<reference evidence="11 12" key="1">
    <citation type="journal article" date="2024" name="Plant J.">
        <title>Genome sequences and population genomics reveal climatic adaptation and genomic divergence between two closely related sweetgum species.</title>
        <authorList>
            <person name="Xu W.Q."/>
            <person name="Ren C.Q."/>
            <person name="Zhang X.Y."/>
            <person name="Comes H.P."/>
            <person name="Liu X.H."/>
            <person name="Li Y.G."/>
            <person name="Kettle C.J."/>
            <person name="Jalonen R."/>
            <person name="Gaisberger H."/>
            <person name="Ma Y.Z."/>
            <person name="Qiu Y.X."/>
        </authorList>
    </citation>
    <scope>NUCLEOTIDE SEQUENCE [LARGE SCALE GENOMIC DNA]</scope>
    <source>
        <strain evidence="11">Hangzhou</strain>
    </source>
</reference>
<feature type="region of interest" description="Disordered" evidence="9">
    <location>
        <begin position="429"/>
        <end position="456"/>
    </location>
</feature>
<dbReference type="PANTHER" id="PTHR22937:SF222">
    <property type="entry name" value="RING-TYPE E3 UBIQUITIN TRANSFERASE"/>
    <property type="match status" value="1"/>
</dbReference>
<dbReference type="SMART" id="SM00184">
    <property type="entry name" value="RING"/>
    <property type="match status" value="1"/>
</dbReference>